<dbReference type="EMBL" id="FQUQ01000009">
    <property type="protein sequence ID" value="SHG98251.1"/>
    <property type="molecule type" value="Genomic_DNA"/>
</dbReference>
<reference evidence="4" key="1">
    <citation type="submission" date="2016-11" db="EMBL/GenBank/DDBJ databases">
        <authorList>
            <person name="Varghese N."/>
            <person name="Submissions S."/>
        </authorList>
    </citation>
    <scope>NUCLEOTIDE SEQUENCE [LARGE SCALE GENOMIC DNA]</scope>
    <source>
        <strain evidence="4">DSM 16990</strain>
    </source>
</reference>
<evidence type="ECO:0000259" key="2">
    <source>
        <dbReference type="Pfam" id="PF16356"/>
    </source>
</evidence>
<dbReference type="GO" id="GO:0005975">
    <property type="term" value="P:carbohydrate metabolic process"/>
    <property type="evidence" value="ECO:0007669"/>
    <property type="project" value="UniProtKB-ARBA"/>
</dbReference>
<dbReference type="Gene3D" id="3.40.720.10">
    <property type="entry name" value="Alkaline Phosphatase, subunit A"/>
    <property type="match status" value="1"/>
</dbReference>
<dbReference type="Pfam" id="PF16356">
    <property type="entry name" value="DUF4983"/>
    <property type="match status" value="1"/>
</dbReference>
<dbReference type="Proteomes" id="UP000184287">
    <property type="component" value="Unassembled WGS sequence"/>
</dbReference>
<dbReference type="Gene3D" id="2.60.120.200">
    <property type="match status" value="1"/>
</dbReference>
<dbReference type="GO" id="GO:0004553">
    <property type="term" value="F:hydrolase activity, hydrolyzing O-glycosyl compounds"/>
    <property type="evidence" value="ECO:0007669"/>
    <property type="project" value="UniProtKB-ARBA"/>
</dbReference>
<dbReference type="RefSeq" id="WP_159441185.1">
    <property type="nucleotide sequence ID" value="NZ_FQUQ01000009.1"/>
</dbReference>
<keyword evidence="1" id="KW-0732">Signal</keyword>
<dbReference type="AlphaFoldDB" id="A0A1M5P8V5"/>
<dbReference type="InterPro" id="IPR017850">
    <property type="entry name" value="Alkaline_phosphatase_core_sf"/>
</dbReference>
<feature type="signal peptide" evidence="1">
    <location>
        <begin position="1"/>
        <end position="26"/>
    </location>
</feature>
<evidence type="ECO:0000256" key="1">
    <source>
        <dbReference type="SAM" id="SignalP"/>
    </source>
</evidence>
<feature type="chain" id="PRO_5009912869" evidence="1">
    <location>
        <begin position="27"/>
        <end position="587"/>
    </location>
</feature>
<dbReference type="SUPFAM" id="SSF53649">
    <property type="entry name" value="Alkaline phosphatase-like"/>
    <property type="match status" value="1"/>
</dbReference>
<sequence length="587" mass="63425">MRRYKNTNKVLAFCGMVLLLGTTISACKKYANPAPYFEEYGEVVVKPSRRVLIVSIDGAVGAEVKKVNPVTIAAMLKTSKYSFSAVSEAKTNASATWVSMMTGVSMSKHGIIDDSYKPAPGPDEHAAPKYYPSFLSRILDIKPEFKTVTLTSDAALNKYFIEADHRILSSNDAATKDSTLKVLQAEDPSVVIANFKEVEMAGTGFGFSADVPEYKAAIVKTDGYLGEIMESLKKRKNFGKEDWLVIVTSNHGGIGKSFGGNSSVERNIFSIYYNPAFKPFEMNVKPFYSVRLYGKGDDPAIVAAGGVVRATADDPAGIYNPGSGSMTIEAKVLFNKNASGNYSYNVPPFLSKTNDRTGSIAGWSFFRNNNGVTFYVANGAANQQITAPTVGTDGKWHTITGTIARVGADYKVNFFVDGSKAVAEGIISNAGTNLVTSPSPVVMGYQPSVFSGGYVDMHMADVKIWNKVLSDDAIKNNVAVADVPVTDPNYSNLIGYWPANEGGGNIFLNKATVANAANFKVSGNYNWALLGAAVPASYANIDPNAVLFQNIDVASQLLYWLKIPIKPDWGLDATTWLSKFEIEFLKP</sequence>
<name>A0A1M5P8V5_9SPHI</name>
<organism evidence="3 4">
    <name type="scientific">Pedobacter caeni</name>
    <dbReference type="NCBI Taxonomy" id="288992"/>
    <lineage>
        <taxon>Bacteria</taxon>
        <taxon>Pseudomonadati</taxon>
        <taxon>Bacteroidota</taxon>
        <taxon>Sphingobacteriia</taxon>
        <taxon>Sphingobacteriales</taxon>
        <taxon>Sphingobacteriaceae</taxon>
        <taxon>Pedobacter</taxon>
    </lineage>
</organism>
<keyword evidence="4" id="KW-1185">Reference proteome</keyword>
<feature type="domain" description="DUF4983" evidence="2">
    <location>
        <begin position="485"/>
        <end position="577"/>
    </location>
</feature>
<evidence type="ECO:0000313" key="4">
    <source>
        <dbReference type="Proteomes" id="UP000184287"/>
    </source>
</evidence>
<evidence type="ECO:0000313" key="3">
    <source>
        <dbReference type="EMBL" id="SHG98251.1"/>
    </source>
</evidence>
<proteinExistence type="predicted"/>
<dbReference type="InterPro" id="IPR032309">
    <property type="entry name" value="DUF4983"/>
</dbReference>
<dbReference type="OrthoDB" id="279982at2"/>
<protein>
    <submittedName>
        <fullName evidence="3">Type I phosphodiesterase / nucleotide pyrophosphatase</fullName>
    </submittedName>
</protein>
<dbReference type="SUPFAM" id="SSF49899">
    <property type="entry name" value="Concanavalin A-like lectins/glucanases"/>
    <property type="match status" value="1"/>
</dbReference>
<accession>A0A1M5P8V5</accession>
<dbReference type="Pfam" id="PF01663">
    <property type="entry name" value="Phosphodiest"/>
    <property type="match status" value="1"/>
</dbReference>
<dbReference type="InterPro" id="IPR002591">
    <property type="entry name" value="Phosphodiest/P_Trfase"/>
</dbReference>
<dbReference type="PROSITE" id="PS51257">
    <property type="entry name" value="PROKAR_LIPOPROTEIN"/>
    <property type="match status" value="1"/>
</dbReference>
<dbReference type="Pfam" id="PF13385">
    <property type="entry name" value="Laminin_G_3"/>
    <property type="match status" value="1"/>
</dbReference>
<dbReference type="STRING" id="288992.SAMN04488522_10957"/>
<dbReference type="InterPro" id="IPR013320">
    <property type="entry name" value="ConA-like_dom_sf"/>
</dbReference>
<gene>
    <name evidence="3" type="ORF">SAMN04488522_10957</name>
</gene>